<gene>
    <name evidence="2" type="ORF">PBT88_11615</name>
</gene>
<dbReference type="InterPro" id="IPR029052">
    <property type="entry name" value="Metallo-depent_PP-like"/>
</dbReference>
<dbReference type="InterPro" id="IPR004843">
    <property type="entry name" value="Calcineurin-like_PHP"/>
</dbReference>
<sequence length="246" mass="26941">MFGRSASPATAVGDRVYAIGDVHGRADLLEQMLAAIGQHSAKLSAAQRLHIIFIGDIIDRGPDSRKALEILDEARHRMPELLVLLGNHEEMLLRALAGDESTIRGWMRVGGAETVKSFGLEPLLEGEDAVPWVAALRRAVPTAWAEWIATWPLTARSGDYLFVHAGVRPGVPLKRQVRPHFLWGHEAFLEDTRDHGAVIVHGHTIFPEVDIRRNRIGIDTGAYGSNRLSAICLDGTDQTVITVSGD</sequence>
<evidence type="ECO:0000313" key="2">
    <source>
        <dbReference type="EMBL" id="WBO20860.1"/>
    </source>
</evidence>
<keyword evidence="3" id="KW-1185">Reference proteome</keyword>
<reference evidence="2 3" key="1">
    <citation type="submission" date="2022-12" db="EMBL/GenBank/DDBJ databases">
        <title>Sphingomonas abieness sp. nov., an endophytic bacterium isolated from Abies koreana.</title>
        <authorList>
            <person name="Jiang L."/>
            <person name="Lee J."/>
        </authorList>
    </citation>
    <scope>NUCLEOTIDE SEQUENCE [LARGE SCALE GENOMIC DNA]</scope>
    <source>
        <strain evidence="3">PAMB 00755</strain>
    </source>
</reference>
<dbReference type="RefSeq" id="WP_270075510.1">
    <property type="nucleotide sequence ID" value="NZ_CP115174.1"/>
</dbReference>
<proteinExistence type="predicted"/>
<dbReference type="Gene3D" id="3.60.21.10">
    <property type="match status" value="1"/>
</dbReference>
<dbReference type="Pfam" id="PF00149">
    <property type="entry name" value="Metallophos"/>
    <property type="match status" value="1"/>
</dbReference>
<protein>
    <submittedName>
        <fullName evidence="2">Metallophosphoesterase family protein</fullName>
    </submittedName>
</protein>
<dbReference type="PANTHER" id="PTHR42850:SF4">
    <property type="entry name" value="ZINC-DEPENDENT ENDOPOLYPHOSPHATASE"/>
    <property type="match status" value="1"/>
</dbReference>
<accession>A0ABY7NH45</accession>
<dbReference type="PANTHER" id="PTHR42850">
    <property type="entry name" value="METALLOPHOSPHOESTERASE"/>
    <property type="match status" value="1"/>
</dbReference>
<dbReference type="SUPFAM" id="SSF56300">
    <property type="entry name" value="Metallo-dependent phosphatases"/>
    <property type="match status" value="1"/>
</dbReference>
<name>A0ABY7NH45_9SPHN</name>
<dbReference type="CDD" id="cd00144">
    <property type="entry name" value="MPP_PPP_family"/>
    <property type="match status" value="1"/>
</dbReference>
<dbReference type="EMBL" id="CP115174">
    <property type="protein sequence ID" value="WBO20860.1"/>
    <property type="molecule type" value="Genomic_DNA"/>
</dbReference>
<evidence type="ECO:0000313" key="3">
    <source>
        <dbReference type="Proteomes" id="UP001210865"/>
    </source>
</evidence>
<organism evidence="2 3">
    <name type="scientific">Sphingomonas abietis</name>
    <dbReference type="NCBI Taxonomy" id="3012344"/>
    <lineage>
        <taxon>Bacteria</taxon>
        <taxon>Pseudomonadati</taxon>
        <taxon>Pseudomonadota</taxon>
        <taxon>Alphaproteobacteria</taxon>
        <taxon>Sphingomonadales</taxon>
        <taxon>Sphingomonadaceae</taxon>
        <taxon>Sphingomonas</taxon>
    </lineage>
</organism>
<feature type="domain" description="Calcineurin-like phosphoesterase" evidence="1">
    <location>
        <begin position="15"/>
        <end position="207"/>
    </location>
</feature>
<dbReference type="Proteomes" id="UP001210865">
    <property type="component" value="Chromosome"/>
</dbReference>
<dbReference type="InterPro" id="IPR050126">
    <property type="entry name" value="Ap4A_hydrolase"/>
</dbReference>
<evidence type="ECO:0000259" key="1">
    <source>
        <dbReference type="Pfam" id="PF00149"/>
    </source>
</evidence>